<reference evidence="1 2" key="1">
    <citation type="submission" date="2016-10" db="EMBL/GenBank/DDBJ databases">
        <title>Rodentibacter gen. nov. and new species.</title>
        <authorList>
            <person name="Christensen H."/>
        </authorList>
    </citation>
    <scope>NUCLEOTIDE SEQUENCE [LARGE SCALE GENOMIC DNA]</scope>
    <source>
        <strain evidence="1 2">Ppn157</strain>
    </source>
</reference>
<protein>
    <submittedName>
        <fullName evidence="1">Uncharacterized protein</fullName>
    </submittedName>
</protein>
<dbReference type="EMBL" id="MLAH01000020">
    <property type="protein sequence ID" value="OOF85605.1"/>
    <property type="molecule type" value="Genomic_DNA"/>
</dbReference>
<sequence length="228" mass="26436">MLSEKEIEALKNGAFGVTRSGRKVQYAGKCENSHRWVLFHRMNPQYAEGIIEDYDEFGCYSEQMEHRLDIVGLWENKPEPFNLERALAGEPVLLRNNLKAFVLHDIRPLINIVEYYPIIGVDEQGTLMRWNHKGQYPLQNNQGYLDIVGMWKEPEPVKSSADNLPKPIRELGDLKECWSIVMDFNTLRPLHRIMGDKWGEGIKGELKNGLIYATEEDCQAVCNWLMNR</sequence>
<evidence type="ECO:0000313" key="1">
    <source>
        <dbReference type="EMBL" id="OOF85605.1"/>
    </source>
</evidence>
<evidence type="ECO:0000313" key="2">
    <source>
        <dbReference type="Proteomes" id="UP000189549"/>
    </source>
</evidence>
<dbReference type="AlphaFoldDB" id="A0A1V3L6X2"/>
<gene>
    <name evidence="1" type="ORF">BKG93_04345</name>
</gene>
<comment type="caution">
    <text evidence="1">The sequence shown here is derived from an EMBL/GenBank/DDBJ whole genome shotgun (WGS) entry which is preliminary data.</text>
</comment>
<accession>A0A1V3L6X2</accession>
<proteinExistence type="predicted"/>
<name>A0A1V3L6X2_9PAST</name>
<dbReference type="Proteomes" id="UP000189549">
    <property type="component" value="Unassembled WGS sequence"/>
</dbReference>
<organism evidence="1 2">
    <name type="scientific">Rodentibacter ratti</name>
    <dbReference type="NCBI Taxonomy" id="1906745"/>
    <lineage>
        <taxon>Bacteria</taxon>
        <taxon>Pseudomonadati</taxon>
        <taxon>Pseudomonadota</taxon>
        <taxon>Gammaproteobacteria</taxon>
        <taxon>Pasteurellales</taxon>
        <taxon>Pasteurellaceae</taxon>
        <taxon>Rodentibacter</taxon>
    </lineage>
</organism>